<accession>A0AAN7V338</accession>
<dbReference type="Proteomes" id="UP001305414">
    <property type="component" value="Unassembled WGS sequence"/>
</dbReference>
<organism evidence="1 2">
    <name type="scientific">Xylaria bambusicola</name>
    <dbReference type="NCBI Taxonomy" id="326684"/>
    <lineage>
        <taxon>Eukaryota</taxon>
        <taxon>Fungi</taxon>
        <taxon>Dikarya</taxon>
        <taxon>Ascomycota</taxon>
        <taxon>Pezizomycotina</taxon>
        <taxon>Sordariomycetes</taxon>
        <taxon>Xylariomycetidae</taxon>
        <taxon>Xylariales</taxon>
        <taxon>Xylariaceae</taxon>
        <taxon>Xylaria</taxon>
    </lineage>
</organism>
<proteinExistence type="predicted"/>
<keyword evidence="2" id="KW-1185">Reference proteome</keyword>
<comment type="caution">
    <text evidence="1">The sequence shown here is derived from an EMBL/GenBank/DDBJ whole genome shotgun (WGS) entry which is preliminary data.</text>
</comment>
<evidence type="ECO:0000313" key="2">
    <source>
        <dbReference type="Proteomes" id="UP001305414"/>
    </source>
</evidence>
<reference evidence="1 2" key="1">
    <citation type="submission" date="2023-10" db="EMBL/GenBank/DDBJ databases">
        <title>Draft genome sequence of Xylaria bambusicola isolate GMP-LS, the root and basal stem rot pathogen of sugarcane in Indonesia.</title>
        <authorList>
            <person name="Selvaraj P."/>
            <person name="Muralishankar V."/>
            <person name="Muruganantham S."/>
            <person name="Sp S."/>
            <person name="Haryani S."/>
            <person name="Lau K.J.X."/>
            <person name="Naqvi N.I."/>
        </authorList>
    </citation>
    <scope>NUCLEOTIDE SEQUENCE [LARGE SCALE GENOMIC DNA]</scope>
    <source>
        <strain evidence="1">GMP-LS</strain>
    </source>
</reference>
<dbReference type="EMBL" id="JAWHQM010000061">
    <property type="protein sequence ID" value="KAK5636059.1"/>
    <property type="molecule type" value="Genomic_DNA"/>
</dbReference>
<evidence type="ECO:0000313" key="1">
    <source>
        <dbReference type="EMBL" id="KAK5636059.1"/>
    </source>
</evidence>
<sequence>MACWSMVISDSVRICSALSMSFILFPRPAPTSRTSANARATAMLRLRYPSALTAERMRVMVRILDISLIPSPSFPRSQPRIPRSSSSAVGSDFVPILFLSRDIVTPLSSVPPTTPVAETRRDGLCRLIGA</sequence>
<protein>
    <submittedName>
        <fullName evidence="1">Uncharacterized protein</fullName>
    </submittedName>
</protein>
<dbReference type="AlphaFoldDB" id="A0AAN7V338"/>
<gene>
    <name evidence="1" type="ORF">RRF57_011771</name>
</gene>
<name>A0AAN7V338_9PEZI</name>